<feature type="signal peptide" evidence="3">
    <location>
        <begin position="1"/>
        <end position="19"/>
    </location>
</feature>
<reference evidence="4" key="1">
    <citation type="journal article" date="2017" name="Gigascience">
        <title>The genome draft of coconut (Cocos nucifera).</title>
        <authorList>
            <person name="Xiao Y."/>
            <person name="Xu P."/>
            <person name="Fan H."/>
            <person name="Baudouin L."/>
            <person name="Xia W."/>
            <person name="Bocs S."/>
            <person name="Xu J."/>
            <person name="Li Q."/>
            <person name="Guo A."/>
            <person name="Zhou L."/>
            <person name="Li J."/>
            <person name="Wu Y."/>
            <person name="Ma Z."/>
            <person name="Armero A."/>
            <person name="Issali A.E."/>
            <person name="Liu N."/>
            <person name="Peng M."/>
            <person name="Yang Y."/>
        </authorList>
    </citation>
    <scope>NUCLEOTIDE SEQUENCE</scope>
    <source>
        <tissue evidence="4">Spear leaf of Hainan Tall coconut</tissue>
    </source>
</reference>
<dbReference type="InterPro" id="IPR050592">
    <property type="entry name" value="GDSL_lipolytic_enzyme"/>
</dbReference>
<feature type="chain" id="PRO_5035481397" evidence="3">
    <location>
        <begin position="20"/>
        <end position="215"/>
    </location>
</feature>
<evidence type="ECO:0000256" key="1">
    <source>
        <dbReference type="ARBA" id="ARBA00008668"/>
    </source>
</evidence>
<reference evidence="4" key="2">
    <citation type="submission" date="2019-07" db="EMBL/GenBank/DDBJ databases">
        <authorList>
            <person name="Yang Y."/>
            <person name="Bocs S."/>
            <person name="Baudouin L."/>
        </authorList>
    </citation>
    <scope>NUCLEOTIDE SEQUENCE</scope>
    <source>
        <tissue evidence="4">Spear leaf of Hainan Tall coconut</tissue>
    </source>
</reference>
<keyword evidence="2 3" id="KW-0732">Signal</keyword>
<dbReference type="PANTHER" id="PTHR45642:SF139">
    <property type="entry name" value="SGNH HYDROLASE-TYPE ESTERASE DOMAIN-CONTAINING PROTEIN"/>
    <property type="match status" value="1"/>
</dbReference>
<dbReference type="AlphaFoldDB" id="A0A8K0MZH4"/>
<sequence>MSLPLLLFFLVFSISTTNSNGTNHPNFSAILFFGDSTLDTGNNVFIPTPIKSDHVPYGREFPGHAATGRFSNGLLVPDLLSSALGIKQLSPPFMDPKLSEDDMRTGVNFASAGSGFDDVTSVLPHTTPMSRQLEMFRSYLGRLRKMVGEEEAGFKETTRGCCGSGLIEVGPLCNTLTPLCQDVSSYVFFDAVHPSERVYKLVAAYIVQYVIPKLQ</sequence>
<dbReference type="OrthoDB" id="1600564at2759"/>
<evidence type="ECO:0000313" key="5">
    <source>
        <dbReference type="Proteomes" id="UP000797356"/>
    </source>
</evidence>
<evidence type="ECO:0000313" key="4">
    <source>
        <dbReference type="EMBL" id="KAG1338075.1"/>
    </source>
</evidence>
<organism evidence="4 5">
    <name type="scientific">Cocos nucifera</name>
    <name type="common">Coconut palm</name>
    <dbReference type="NCBI Taxonomy" id="13894"/>
    <lineage>
        <taxon>Eukaryota</taxon>
        <taxon>Viridiplantae</taxon>
        <taxon>Streptophyta</taxon>
        <taxon>Embryophyta</taxon>
        <taxon>Tracheophyta</taxon>
        <taxon>Spermatophyta</taxon>
        <taxon>Magnoliopsida</taxon>
        <taxon>Liliopsida</taxon>
        <taxon>Arecaceae</taxon>
        <taxon>Arecoideae</taxon>
        <taxon>Cocoseae</taxon>
        <taxon>Attaleinae</taxon>
        <taxon>Cocos</taxon>
    </lineage>
</organism>
<dbReference type="Pfam" id="PF00657">
    <property type="entry name" value="Lipase_GDSL"/>
    <property type="match status" value="1"/>
</dbReference>
<keyword evidence="5" id="KW-1185">Reference proteome</keyword>
<dbReference type="Gene3D" id="3.40.50.1110">
    <property type="entry name" value="SGNH hydrolase"/>
    <property type="match status" value="2"/>
</dbReference>
<proteinExistence type="inferred from homology"/>
<comment type="caution">
    <text evidence="4">The sequence shown here is derived from an EMBL/GenBank/DDBJ whole genome shotgun (WGS) entry which is preliminary data.</text>
</comment>
<dbReference type="Proteomes" id="UP000797356">
    <property type="component" value="Chromosome 4"/>
</dbReference>
<dbReference type="GO" id="GO:0016788">
    <property type="term" value="F:hydrolase activity, acting on ester bonds"/>
    <property type="evidence" value="ECO:0007669"/>
    <property type="project" value="InterPro"/>
</dbReference>
<name>A0A8K0MZH4_COCNU</name>
<comment type="similarity">
    <text evidence="1">Belongs to the 'GDSL' lipolytic enzyme family.</text>
</comment>
<evidence type="ECO:0000256" key="2">
    <source>
        <dbReference type="ARBA" id="ARBA00022729"/>
    </source>
</evidence>
<dbReference type="EMBL" id="CM017875">
    <property type="protein sequence ID" value="KAG1338075.1"/>
    <property type="molecule type" value="Genomic_DNA"/>
</dbReference>
<dbReference type="InterPro" id="IPR001087">
    <property type="entry name" value="GDSL"/>
</dbReference>
<accession>A0A8K0MZH4</accession>
<dbReference type="InterPro" id="IPR036514">
    <property type="entry name" value="SGNH_hydro_sf"/>
</dbReference>
<protein>
    <submittedName>
        <fullName evidence="4">Putative GDSL esterase/lipase</fullName>
    </submittedName>
</protein>
<dbReference type="PANTHER" id="PTHR45642">
    <property type="entry name" value="GDSL ESTERASE/LIPASE EXL3"/>
    <property type="match status" value="1"/>
</dbReference>
<gene>
    <name evidence="4" type="ORF">COCNU_04G003810</name>
</gene>
<evidence type="ECO:0000256" key="3">
    <source>
        <dbReference type="SAM" id="SignalP"/>
    </source>
</evidence>